<dbReference type="EMBL" id="AM905950">
    <property type="protein sequence ID" value="CAP20220.1"/>
    <property type="molecule type" value="Genomic_DNA"/>
</dbReference>
<geneLocation type="plasmid" evidence="1">
    <name>pYE854</name>
</geneLocation>
<dbReference type="AlphaFoldDB" id="B0RKX0"/>
<accession>B0RKX0</accession>
<organism evidence="1">
    <name type="scientific">Yersinia enterocolitica</name>
    <dbReference type="NCBI Taxonomy" id="630"/>
    <lineage>
        <taxon>Bacteria</taxon>
        <taxon>Pseudomonadati</taxon>
        <taxon>Pseudomonadota</taxon>
        <taxon>Gammaproteobacteria</taxon>
        <taxon>Enterobacterales</taxon>
        <taxon>Yersiniaceae</taxon>
        <taxon>Yersinia</taxon>
    </lineage>
</organism>
<keyword evidence="1" id="KW-0614">Plasmid</keyword>
<name>B0RKX0_YEREN</name>
<protein>
    <submittedName>
        <fullName evidence="1">Uncharacterized protein</fullName>
    </submittedName>
</protein>
<reference evidence="1" key="1">
    <citation type="journal article" date="2008" name="J. Bacteriol.">
        <title>Genetic and functional properties of the self-transmissible Yersinia enterocolitica plasmid pYE854, which mobilizes the virulence plasmid pYV.</title>
        <authorList>
            <person name="Hammerl J.A."/>
            <person name="Klein I."/>
            <person name="Lanka E."/>
            <person name="Appel B."/>
            <person name="Hertwig S."/>
        </authorList>
    </citation>
    <scope>NUCLEOTIDE SEQUENCE [LARGE SCALE GENOMIC DNA]</scope>
    <source>
        <strain evidence="1">29854</strain>
        <plasmid evidence="1">pYE854</plasmid>
    </source>
</reference>
<proteinExistence type="predicted"/>
<evidence type="ECO:0000313" key="1">
    <source>
        <dbReference type="EMBL" id="CAP20220.1"/>
    </source>
</evidence>
<sequence>MFSFAYFRIKMNFSTYNIIRNITITFGTVRIEYISIFITFNHDCIWEYTDHLTSMSRVK</sequence>